<gene>
    <name evidence="2" type="ORF">Pla175_11010</name>
</gene>
<proteinExistence type="predicted"/>
<reference evidence="2 3" key="1">
    <citation type="submission" date="2019-02" db="EMBL/GenBank/DDBJ databases">
        <title>Deep-cultivation of Planctomycetes and their phenomic and genomic characterization uncovers novel biology.</title>
        <authorList>
            <person name="Wiegand S."/>
            <person name="Jogler M."/>
            <person name="Boedeker C."/>
            <person name="Pinto D."/>
            <person name="Vollmers J."/>
            <person name="Rivas-Marin E."/>
            <person name="Kohn T."/>
            <person name="Peeters S.H."/>
            <person name="Heuer A."/>
            <person name="Rast P."/>
            <person name="Oberbeckmann S."/>
            <person name="Bunk B."/>
            <person name="Jeske O."/>
            <person name="Meyerdierks A."/>
            <person name="Storesund J.E."/>
            <person name="Kallscheuer N."/>
            <person name="Luecker S."/>
            <person name="Lage O.M."/>
            <person name="Pohl T."/>
            <person name="Merkel B.J."/>
            <person name="Hornburger P."/>
            <person name="Mueller R.-W."/>
            <person name="Bruemmer F."/>
            <person name="Labrenz M."/>
            <person name="Spormann A.M."/>
            <person name="Op den Camp H."/>
            <person name="Overmann J."/>
            <person name="Amann R."/>
            <person name="Jetten M.S.M."/>
            <person name="Mascher T."/>
            <person name="Medema M.H."/>
            <person name="Devos D.P."/>
            <person name="Kaster A.-K."/>
            <person name="Ovreas L."/>
            <person name="Rohde M."/>
            <person name="Galperin M.Y."/>
            <person name="Jogler C."/>
        </authorList>
    </citation>
    <scope>NUCLEOTIDE SEQUENCE [LARGE SCALE GENOMIC DNA]</scope>
    <source>
        <strain evidence="2 3">Pla175</strain>
    </source>
</reference>
<keyword evidence="3" id="KW-1185">Reference proteome</keyword>
<dbReference type="EMBL" id="CP036291">
    <property type="protein sequence ID" value="QDU87735.1"/>
    <property type="molecule type" value="Genomic_DNA"/>
</dbReference>
<dbReference type="RefSeq" id="WP_145281898.1">
    <property type="nucleotide sequence ID" value="NZ_CP036291.1"/>
</dbReference>
<dbReference type="Proteomes" id="UP000317429">
    <property type="component" value="Chromosome"/>
</dbReference>
<dbReference type="AlphaFoldDB" id="A0A518D8F0"/>
<name>A0A518D8F0_9BACT</name>
<feature type="region of interest" description="Disordered" evidence="1">
    <location>
        <begin position="72"/>
        <end position="93"/>
    </location>
</feature>
<evidence type="ECO:0000313" key="3">
    <source>
        <dbReference type="Proteomes" id="UP000317429"/>
    </source>
</evidence>
<dbReference type="KEGG" id="pnd:Pla175_11010"/>
<evidence type="ECO:0000313" key="2">
    <source>
        <dbReference type="EMBL" id="QDU87735.1"/>
    </source>
</evidence>
<protein>
    <recommendedName>
        <fullName evidence="4">Centromere-binding protein ParB C-terminal domain-containing protein</fullName>
    </recommendedName>
</protein>
<dbReference type="Gene3D" id="6.10.180.30">
    <property type="match status" value="1"/>
</dbReference>
<organism evidence="2 3">
    <name type="scientific">Pirellulimonas nuda</name>
    <dbReference type="NCBI Taxonomy" id="2528009"/>
    <lineage>
        <taxon>Bacteria</taxon>
        <taxon>Pseudomonadati</taxon>
        <taxon>Planctomycetota</taxon>
        <taxon>Planctomycetia</taxon>
        <taxon>Pirellulales</taxon>
        <taxon>Lacipirellulaceae</taxon>
        <taxon>Pirellulimonas</taxon>
    </lineage>
</organism>
<accession>A0A518D8F0</accession>
<dbReference type="OrthoDB" id="279887at2"/>
<sequence>MHNQDLLPIRPEEFPPEKCVRKVRATLYLPADLLDEARNAAFHLAGPPARMTLTKLAEAAFRQELERLKQAYNGGRDFPPRTEQLRGGRPLAA</sequence>
<evidence type="ECO:0008006" key="4">
    <source>
        <dbReference type="Google" id="ProtNLM"/>
    </source>
</evidence>
<evidence type="ECO:0000256" key="1">
    <source>
        <dbReference type="SAM" id="MobiDB-lite"/>
    </source>
</evidence>